<dbReference type="Gene3D" id="3.40.50.300">
    <property type="entry name" value="P-loop containing nucleotide triphosphate hydrolases"/>
    <property type="match status" value="1"/>
</dbReference>
<organism evidence="7">
    <name type="scientific">marine metagenome</name>
    <dbReference type="NCBI Taxonomy" id="408172"/>
    <lineage>
        <taxon>unclassified sequences</taxon>
        <taxon>metagenomes</taxon>
        <taxon>ecological metagenomes</taxon>
    </lineage>
</organism>
<sequence>MNFDELGLMSDLLKAIDDRGYTEPTPIQNQAIPAIIQGRDLVGSAQTGTGKTAAFALPTLHRLARHGACRALVLAPTRELAIQSEENFRAYGRYLDLRLALLYGGVRYGKQNQDLKAGPDIVVATP</sequence>
<feature type="non-terminal residue" evidence="7">
    <location>
        <position position="126"/>
    </location>
</feature>
<reference evidence="7" key="1">
    <citation type="submission" date="2018-05" db="EMBL/GenBank/DDBJ databases">
        <authorList>
            <person name="Lanie J.A."/>
            <person name="Ng W.-L."/>
            <person name="Kazmierczak K.M."/>
            <person name="Andrzejewski T.M."/>
            <person name="Davidsen T.M."/>
            <person name="Wayne K.J."/>
            <person name="Tettelin H."/>
            <person name="Glass J.I."/>
            <person name="Rusch D."/>
            <person name="Podicherti R."/>
            <person name="Tsui H.-C.T."/>
            <person name="Winkler M.E."/>
        </authorList>
    </citation>
    <scope>NUCLEOTIDE SEQUENCE</scope>
</reference>
<evidence type="ECO:0008006" key="8">
    <source>
        <dbReference type="Google" id="ProtNLM"/>
    </source>
</evidence>
<evidence type="ECO:0000259" key="5">
    <source>
        <dbReference type="PROSITE" id="PS51192"/>
    </source>
</evidence>
<dbReference type="EMBL" id="UINC01141435">
    <property type="protein sequence ID" value="SVD29162.1"/>
    <property type="molecule type" value="Genomic_DNA"/>
</dbReference>
<gene>
    <name evidence="7" type="ORF">METZ01_LOCUS382016</name>
</gene>
<dbReference type="PANTHER" id="PTHR47959:SF13">
    <property type="entry name" value="ATP-DEPENDENT RNA HELICASE RHLE"/>
    <property type="match status" value="1"/>
</dbReference>
<evidence type="ECO:0000313" key="7">
    <source>
        <dbReference type="EMBL" id="SVD29162.1"/>
    </source>
</evidence>
<protein>
    <recommendedName>
        <fullName evidence="8">Helicase ATP-binding domain-containing protein</fullName>
    </recommendedName>
</protein>
<dbReference type="InterPro" id="IPR044742">
    <property type="entry name" value="DEAD/DEAH_RhlB"/>
</dbReference>
<dbReference type="GO" id="GO:0005829">
    <property type="term" value="C:cytosol"/>
    <property type="evidence" value="ECO:0007669"/>
    <property type="project" value="TreeGrafter"/>
</dbReference>
<evidence type="ECO:0000256" key="3">
    <source>
        <dbReference type="ARBA" id="ARBA00022806"/>
    </source>
</evidence>
<proteinExistence type="predicted"/>
<dbReference type="InterPro" id="IPR050079">
    <property type="entry name" value="DEAD_box_RNA_helicase"/>
</dbReference>
<dbReference type="InterPro" id="IPR011545">
    <property type="entry name" value="DEAD/DEAH_box_helicase_dom"/>
</dbReference>
<dbReference type="GO" id="GO:0016787">
    <property type="term" value="F:hydrolase activity"/>
    <property type="evidence" value="ECO:0007669"/>
    <property type="project" value="UniProtKB-KW"/>
</dbReference>
<dbReference type="PANTHER" id="PTHR47959">
    <property type="entry name" value="ATP-DEPENDENT RNA HELICASE RHLE-RELATED"/>
    <property type="match status" value="1"/>
</dbReference>
<keyword evidence="4" id="KW-0067">ATP-binding</keyword>
<dbReference type="PROSITE" id="PS51192">
    <property type="entry name" value="HELICASE_ATP_BIND_1"/>
    <property type="match status" value="1"/>
</dbReference>
<dbReference type="GO" id="GO:0005524">
    <property type="term" value="F:ATP binding"/>
    <property type="evidence" value="ECO:0007669"/>
    <property type="project" value="UniProtKB-KW"/>
</dbReference>
<dbReference type="PROSITE" id="PS51195">
    <property type="entry name" value="Q_MOTIF"/>
    <property type="match status" value="1"/>
</dbReference>
<evidence type="ECO:0000256" key="2">
    <source>
        <dbReference type="ARBA" id="ARBA00022801"/>
    </source>
</evidence>
<dbReference type="SUPFAM" id="SSF52540">
    <property type="entry name" value="P-loop containing nucleoside triphosphate hydrolases"/>
    <property type="match status" value="1"/>
</dbReference>
<dbReference type="InterPro" id="IPR014001">
    <property type="entry name" value="Helicase_ATP-bd"/>
</dbReference>
<dbReference type="GO" id="GO:0003724">
    <property type="term" value="F:RNA helicase activity"/>
    <property type="evidence" value="ECO:0007669"/>
    <property type="project" value="InterPro"/>
</dbReference>
<feature type="domain" description="Helicase ATP-binding" evidence="5">
    <location>
        <begin position="32"/>
        <end position="126"/>
    </location>
</feature>
<dbReference type="Pfam" id="PF00270">
    <property type="entry name" value="DEAD"/>
    <property type="match status" value="1"/>
</dbReference>
<dbReference type="GO" id="GO:0003676">
    <property type="term" value="F:nucleic acid binding"/>
    <property type="evidence" value="ECO:0007669"/>
    <property type="project" value="InterPro"/>
</dbReference>
<dbReference type="InterPro" id="IPR027417">
    <property type="entry name" value="P-loop_NTPase"/>
</dbReference>
<name>A0A382U594_9ZZZZ</name>
<evidence type="ECO:0000256" key="4">
    <source>
        <dbReference type="ARBA" id="ARBA00022840"/>
    </source>
</evidence>
<accession>A0A382U594</accession>
<keyword evidence="2" id="KW-0378">Hydrolase</keyword>
<dbReference type="AlphaFoldDB" id="A0A382U594"/>
<dbReference type="InterPro" id="IPR014014">
    <property type="entry name" value="RNA_helicase_DEAD_Q_motif"/>
</dbReference>
<feature type="domain" description="DEAD-box RNA helicase Q" evidence="6">
    <location>
        <begin position="1"/>
        <end position="29"/>
    </location>
</feature>
<dbReference type="SMART" id="SM00487">
    <property type="entry name" value="DEXDc"/>
    <property type="match status" value="1"/>
</dbReference>
<dbReference type="CDD" id="cd00268">
    <property type="entry name" value="DEADc"/>
    <property type="match status" value="1"/>
</dbReference>
<keyword evidence="1" id="KW-0547">Nucleotide-binding</keyword>
<evidence type="ECO:0000256" key="1">
    <source>
        <dbReference type="ARBA" id="ARBA00022741"/>
    </source>
</evidence>
<evidence type="ECO:0000259" key="6">
    <source>
        <dbReference type="PROSITE" id="PS51195"/>
    </source>
</evidence>
<keyword evidence="3" id="KW-0347">Helicase</keyword>